<dbReference type="AlphaFoldDB" id="A0A1D1YJM7"/>
<evidence type="ECO:0000256" key="1">
    <source>
        <dbReference type="ARBA" id="ARBA00038101"/>
    </source>
</evidence>
<dbReference type="SUPFAM" id="SSF81901">
    <property type="entry name" value="HCP-like"/>
    <property type="match status" value="1"/>
</dbReference>
<reference evidence="2" key="1">
    <citation type="submission" date="2015-07" db="EMBL/GenBank/DDBJ databases">
        <title>Transcriptome Assembly of Anthurium amnicola.</title>
        <authorList>
            <person name="Suzuki J."/>
        </authorList>
    </citation>
    <scope>NUCLEOTIDE SEQUENCE</scope>
</reference>
<gene>
    <name evidence="2" type="primary">Sel1l_22</name>
    <name evidence="2" type="ORF">g.137525</name>
</gene>
<dbReference type="InterPro" id="IPR011990">
    <property type="entry name" value="TPR-like_helical_dom_sf"/>
</dbReference>
<dbReference type="Gene3D" id="1.25.40.10">
    <property type="entry name" value="Tetratricopeptide repeat domain"/>
    <property type="match status" value="1"/>
</dbReference>
<name>A0A1D1YJM7_9ARAE</name>
<proteinExistence type="inferred from homology"/>
<comment type="similarity">
    <text evidence="1">Belongs to the sel-1 family.</text>
</comment>
<dbReference type="PANTHER" id="PTHR11102:SF160">
    <property type="entry name" value="ERAD-ASSOCIATED E3 UBIQUITIN-PROTEIN LIGASE COMPONENT HRD3"/>
    <property type="match status" value="1"/>
</dbReference>
<protein>
    <submittedName>
        <fullName evidence="2">Protein sel-1 1</fullName>
    </submittedName>
</protein>
<dbReference type="InterPro" id="IPR006597">
    <property type="entry name" value="Sel1-like"/>
</dbReference>
<evidence type="ECO:0000313" key="2">
    <source>
        <dbReference type="EMBL" id="JAT54841.1"/>
    </source>
</evidence>
<organism evidence="2">
    <name type="scientific">Anthurium amnicola</name>
    <dbReference type="NCBI Taxonomy" id="1678845"/>
    <lineage>
        <taxon>Eukaryota</taxon>
        <taxon>Viridiplantae</taxon>
        <taxon>Streptophyta</taxon>
        <taxon>Embryophyta</taxon>
        <taxon>Tracheophyta</taxon>
        <taxon>Spermatophyta</taxon>
        <taxon>Magnoliopsida</taxon>
        <taxon>Liliopsida</taxon>
        <taxon>Araceae</taxon>
        <taxon>Pothoideae</taxon>
        <taxon>Potheae</taxon>
        <taxon>Anthurium</taxon>
    </lineage>
</organism>
<accession>A0A1D1YJM7</accession>
<dbReference type="PANTHER" id="PTHR11102">
    <property type="entry name" value="SEL-1-LIKE PROTEIN"/>
    <property type="match status" value="1"/>
</dbReference>
<dbReference type="EMBL" id="GDJX01013095">
    <property type="protein sequence ID" value="JAT54841.1"/>
    <property type="molecule type" value="Transcribed_RNA"/>
</dbReference>
<dbReference type="SMART" id="SM00671">
    <property type="entry name" value="SEL1"/>
    <property type="match status" value="4"/>
</dbReference>
<dbReference type="InterPro" id="IPR050767">
    <property type="entry name" value="Sel1_AlgK"/>
</dbReference>
<sequence length="206" mass="23471">MADIQEAKKFVELLIARFHKSCDTIDRDVEEWYNDQRQDDVAYFNLISTHPSLEHREIALATLYKHGFGTSQSTAKAVELYEKASQSGDVYGDCELARYYREKDDGEDDAKRSLEYANKAADGNVPYGYYVLGELNEIGAPVEENKQEALKLYKKAAEGGYVDANLKVAELFIEKALLWYGIAADKGNVQARIRLDEYTKIMAKWM</sequence>
<dbReference type="Pfam" id="PF08238">
    <property type="entry name" value="Sel1"/>
    <property type="match status" value="4"/>
</dbReference>